<accession>A0A812LS36</accession>
<feature type="chain" id="PRO_5032864959" evidence="1">
    <location>
        <begin position="28"/>
        <end position="129"/>
    </location>
</feature>
<keyword evidence="3" id="KW-1185">Reference proteome</keyword>
<protein>
    <submittedName>
        <fullName evidence="2">Sti1 protein</fullName>
    </submittedName>
</protein>
<gene>
    <name evidence="2" type="primary">sti1</name>
    <name evidence="2" type="ORF">SPIL2461_LOCUS4684</name>
</gene>
<dbReference type="Proteomes" id="UP000649617">
    <property type="component" value="Unassembled WGS sequence"/>
</dbReference>
<evidence type="ECO:0000256" key="1">
    <source>
        <dbReference type="SAM" id="SignalP"/>
    </source>
</evidence>
<dbReference type="EMBL" id="CAJNIZ010006324">
    <property type="protein sequence ID" value="CAE7249028.1"/>
    <property type="molecule type" value="Genomic_DNA"/>
</dbReference>
<sequence length="129" mass="13397">MPADSAQNARAGCFSVLLSCACCLVAAQCSMLNTAARLRRSGDDEGSWLRCVAIDFASGLNAGWLAAATGIGIWQALDLFPSGSRISPMFSNGLVYAVSFYSLFASSVLGGKPVQGFGVGYALATMWAL</sequence>
<evidence type="ECO:0000313" key="2">
    <source>
        <dbReference type="EMBL" id="CAE7249028.1"/>
    </source>
</evidence>
<dbReference type="AlphaFoldDB" id="A0A812LS36"/>
<reference evidence="2" key="1">
    <citation type="submission" date="2021-02" db="EMBL/GenBank/DDBJ databases">
        <authorList>
            <person name="Dougan E. K."/>
            <person name="Rhodes N."/>
            <person name="Thang M."/>
            <person name="Chan C."/>
        </authorList>
    </citation>
    <scope>NUCLEOTIDE SEQUENCE</scope>
</reference>
<name>A0A812LS36_SYMPI</name>
<evidence type="ECO:0000313" key="3">
    <source>
        <dbReference type="Proteomes" id="UP000649617"/>
    </source>
</evidence>
<keyword evidence="1" id="KW-0732">Signal</keyword>
<dbReference type="OrthoDB" id="436879at2759"/>
<organism evidence="2 3">
    <name type="scientific">Symbiodinium pilosum</name>
    <name type="common">Dinoflagellate</name>
    <dbReference type="NCBI Taxonomy" id="2952"/>
    <lineage>
        <taxon>Eukaryota</taxon>
        <taxon>Sar</taxon>
        <taxon>Alveolata</taxon>
        <taxon>Dinophyceae</taxon>
        <taxon>Suessiales</taxon>
        <taxon>Symbiodiniaceae</taxon>
        <taxon>Symbiodinium</taxon>
    </lineage>
</organism>
<feature type="non-terminal residue" evidence="2">
    <location>
        <position position="1"/>
    </location>
</feature>
<comment type="caution">
    <text evidence="2">The sequence shown here is derived from an EMBL/GenBank/DDBJ whole genome shotgun (WGS) entry which is preliminary data.</text>
</comment>
<proteinExistence type="predicted"/>
<feature type="signal peptide" evidence="1">
    <location>
        <begin position="1"/>
        <end position="27"/>
    </location>
</feature>